<comment type="caution">
    <text evidence="2">The sequence shown here is derived from an EMBL/GenBank/DDBJ whole genome shotgun (WGS) entry which is preliminary data.</text>
</comment>
<evidence type="ECO:0000313" key="2">
    <source>
        <dbReference type="EMBL" id="GFR65979.1"/>
    </source>
</evidence>
<name>A0AAV4EZ14_9GAST</name>
<evidence type="ECO:0000313" key="3">
    <source>
        <dbReference type="Proteomes" id="UP000762676"/>
    </source>
</evidence>
<reference evidence="2 3" key="1">
    <citation type="journal article" date="2021" name="Elife">
        <title>Chloroplast acquisition without the gene transfer in kleptoplastic sea slugs, Plakobranchus ocellatus.</title>
        <authorList>
            <person name="Maeda T."/>
            <person name="Takahashi S."/>
            <person name="Yoshida T."/>
            <person name="Shimamura S."/>
            <person name="Takaki Y."/>
            <person name="Nagai Y."/>
            <person name="Toyoda A."/>
            <person name="Suzuki Y."/>
            <person name="Arimoto A."/>
            <person name="Ishii H."/>
            <person name="Satoh N."/>
            <person name="Nishiyama T."/>
            <person name="Hasebe M."/>
            <person name="Maruyama T."/>
            <person name="Minagawa J."/>
            <person name="Obokata J."/>
            <person name="Shigenobu S."/>
        </authorList>
    </citation>
    <scope>NUCLEOTIDE SEQUENCE [LARGE SCALE GENOMIC DNA]</scope>
</reference>
<feature type="compositionally biased region" description="Basic and acidic residues" evidence="1">
    <location>
        <begin position="74"/>
        <end position="85"/>
    </location>
</feature>
<feature type="region of interest" description="Disordered" evidence="1">
    <location>
        <begin position="1"/>
        <end position="27"/>
    </location>
</feature>
<dbReference type="Proteomes" id="UP000762676">
    <property type="component" value="Unassembled WGS sequence"/>
</dbReference>
<organism evidence="2 3">
    <name type="scientific">Elysia marginata</name>
    <dbReference type="NCBI Taxonomy" id="1093978"/>
    <lineage>
        <taxon>Eukaryota</taxon>
        <taxon>Metazoa</taxon>
        <taxon>Spiralia</taxon>
        <taxon>Lophotrochozoa</taxon>
        <taxon>Mollusca</taxon>
        <taxon>Gastropoda</taxon>
        <taxon>Heterobranchia</taxon>
        <taxon>Euthyneura</taxon>
        <taxon>Panpulmonata</taxon>
        <taxon>Sacoglossa</taxon>
        <taxon>Placobranchoidea</taxon>
        <taxon>Plakobranchidae</taxon>
        <taxon>Elysia</taxon>
    </lineage>
</organism>
<sequence length="122" mass="13863">MITTDADNSLLLSKTNEHNHDVNEQELQEEKLRVSLKRKAEGDISARPIKLVKSELLQQPDTDMLNLAAAQGKKPSEIDQLESQKESTSIRYHPKCEIENQFPFIKEIDEGIRQLAAEHGVE</sequence>
<evidence type="ECO:0000256" key="1">
    <source>
        <dbReference type="SAM" id="MobiDB-lite"/>
    </source>
</evidence>
<protein>
    <submittedName>
        <fullName evidence="2">Uncharacterized protein</fullName>
    </submittedName>
</protein>
<feature type="compositionally biased region" description="Basic and acidic residues" evidence="1">
    <location>
        <begin position="15"/>
        <end position="27"/>
    </location>
</feature>
<gene>
    <name evidence="2" type="ORF">ElyMa_001960300</name>
</gene>
<keyword evidence="3" id="KW-1185">Reference proteome</keyword>
<feature type="region of interest" description="Disordered" evidence="1">
    <location>
        <begin position="71"/>
        <end position="90"/>
    </location>
</feature>
<feature type="compositionally biased region" description="Polar residues" evidence="1">
    <location>
        <begin position="1"/>
        <end position="14"/>
    </location>
</feature>
<proteinExistence type="predicted"/>
<dbReference type="AlphaFoldDB" id="A0AAV4EZ14"/>
<accession>A0AAV4EZ14</accession>
<dbReference type="EMBL" id="BMAT01003988">
    <property type="protein sequence ID" value="GFR65979.1"/>
    <property type="molecule type" value="Genomic_DNA"/>
</dbReference>